<evidence type="ECO:0000313" key="17">
    <source>
        <dbReference type="Proteomes" id="UP000314986"/>
    </source>
</evidence>
<keyword evidence="17" id="KW-1185">Reference proteome</keyword>
<dbReference type="InterPro" id="IPR038273">
    <property type="entry name" value="Ndc80_sf"/>
</dbReference>
<dbReference type="GO" id="GO:0051301">
    <property type="term" value="P:cell division"/>
    <property type="evidence" value="ECO:0007669"/>
    <property type="project" value="UniProtKB-UniRule"/>
</dbReference>
<feature type="coiled-coil region" evidence="11">
    <location>
        <begin position="462"/>
        <end position="535"/>
    </location>
</feature>
<dbReference type="Pfam" id="PF03801">
    <property type="entry name" value="Ndc80_HEC"/>
    <property type="match status" value="1"/>
</dbReference>
<keyword evidence="8 10" id="KW-0131">Cell cycle</keyword>
<keyword evidence="3 10" id="KW-0132">Cell division</keyword>
<dbReference type="GO" id="GO:0051315">
    <property type="term" value="P:attachment of mitotic spindle microtubules to kinetochore"/>
    <property type="evidence" value="ECO:0007669"/>
    <property type="project" value="UniProtKB-UniRule"/>
</dbReference>
<feature type="domain" description="Kinetochore protein Ndc80 CH" evidence="12">
    <location>
        <begin position="50"/>
        <end position="190"/>
    </location>
</feature>
<reference evidence="17" key="2">
    <citation type="journal article" date="2007" name="PLoS Biol.">
        <title>Survey sequencing and comparative analysis of the elephant shark (Callorhinchus milii) genome.</title>
        <authorList>
            <person name="Venkatesh B."/>
            <person name="Kirkness E.F."/>
            <person name="Loh Y.H."/>
            <person name="Halpern A.L."/>
            <person name="Lee A.P."/>
            <person name="Johnson J."/>
            <person name="Dandona N."/>
            <person name="Viswanathan L.D."/>
            <person name="Tay A."/>
            <person name="Venter J.C."/>
            <person name="Strausberg R.L."/>
            <person name="Brenner S."/>
        </authorList>
    </citation>
    <scope>NUCLEOTIDE SEQUENCE [LARGE SCALE GENOMIC DNA]</scope>
</reference>
<keyword evidence="4 10" id="KW-0498">Mitosis</keyword>
<dbReference type="AlphaFoldDB" id="K4FTD9"/>
<evidence type="ECO:0000259" key="14">
    <source>
        <dbReference type="Pfam" id="PF24487"/>
    </source>
</evidence>
<evidence type="ECO:0000256" key="2">
    <source>
        <dbReference type="ARBA" id="ARBA00022454"/>
    </source>
</evidence>
<dbReference type="InterPro" id="IPR055260">
    <property type="entry name" value="Ndc80_CH"/>
</dbReference>
<keyword evidence="9 10" id="KW-0137">Centromere</keyword>
<dbReference type="EMBL" id="JX053180">
    <property type="protein sequence ID" value="AFK11408.1"/>
    <property type="molecule type" value="mRNA"/>
</dbReference>
<evidence type="ECO:0000256" key="1">
    <source>
        <dbReference type="ARBA" id="ARBA00007050"/>
    </source>
</evidence>
<dbReference type="GO" id="GO:0005634">
    <property type="term" value="C:nucleus"/>
    <property type="evidence" value="ECO:0007669"/>
    <property type="project" value="UniProtKB-SubCell"/>
</dbReference>
<dbReference type="PANTHER" id="PTHR10643:SF2">
    <property type="entry name" value="KINETOCHORE PROTEIN NDC80 HOMOLOG"/>
    <property type="match status" value="1"/>
</dbReference>
<gene>
    <name evidence="16" type="primary">ndc80</name>
</gene>
<reference evidence="17" key="1">
    <citation type="journal article" date="2006" name="Science">
        <title>Ancient noncoding elements conserved in the human genome.</title>
        <authorList>
            <person name="Venkatesh B."/>
            <person name="Kirkness E.F."/>
            <person name="Loh Y.H."/>
            <person name="Halpern A.L."/>
            <person name="Lee A.P."/>
            <person name="Johnson J."/>
            <person name="Dandona N."/>
            <person name="Viswanathan L.D."/>
            <person name="Tay A."/>
            <person name="Venter J.C."/>
            <person name="Strausberg R.L."/>
            <person name="Brenner S."/>
        </authorList>
    </citation>
    <scope>NUCLEOTIDE SEQUENCE [LARGE SCALE GENOMIC DNA]</scope>
</reference>
<evidence type="ECO:0000259" key="12">
    <source>
        <dbReference type="Pfam" id="PF03801"/>
    </source>
</evidence>
<organism evidence="15">
    <name type="scientific">Callorhinchus milii</name>
    <name type="common">Ghost shark</name>
    <dbReference type="NCBI Taxonomy" id="7868"/>
    <lineage>
        <taxon>Eukaryota</taxon>
        <taxon>Metazoa</taxon>
        <taxon>Chordata</taxon>
        <taxon>Craniata</taxon>
        <taxon>Vertebrata</taxon>
        <taxon>Chondrichthyes</taxon>
        <taxon>Holocephali</taxon>
        <taxon>Chimaeriformes</taxon>
        <taxon>Callorhinchidae</taxon>
        <taxon>Callorhinchus</taxon>
    </lineage>
</organism>
<feature type="domain" description="DUF5595" evidence="13">
    <location>
        <begin position="213"/>
        <end position="281"/>
    </location>
</feature>
<dbReference type="GO" id="GO:0007051">
    <property type="term" value="P:spindle organization"/>
    <property type="evidence" value="ECO:0007669"/>
    <property type="project" value="UniProtKB-ARBA"/>
</dbReference>
<accession>K4FTD9</accession>
<dbReference type="FunFam" id="1.10.418.30:FF:000002">
    <property type="entry name" value="NDC80, kinetochore complex component"/>
    <property type="match status" value="1"/>
</dbReference>
<dbReference type="Gene3D" id="6.10.250.1950">
    <property type="match status" value="1"/>
</dbReference>
<dbReference type="Pfam" id="PF24487">
    <property type="entry name" value="NDC80_loop"/>
    <property type="match status" value="1"/>
</dbReference>
<reference evidence="17" key="4">
    <citation type="journal article" date="2014" name="Nature">
        <title>Elephant shark genome provides unique insights into gnathostome evolution.</title>
        <authorList>
            <consortium name="International Elephant Shark Genome Sequencing Consortium"/>
            <person name="Venkatesh B."/>
            <person name="Lee A.P."/>
            <person name="Ravi V."/>
            <person name="Maurya A.K."/>
            <person name="Lian M.M."/>
            <person name="Swann J.B."/>
            <person name="Ohta Y."/>
            <person name="Flajnik M.F."/>
            <person name="Sutoh Y."/>
            <person name="Kasahara M."/>
            <person name="Hoon S."/>
            <person name="Gangu V."/>
            <person name="Roy S.W."/>
            <person name="Irimia M."/>
            <person name="Korzh V."/>
            <person name="Kondrychyn I."/>
            <person name="Lim Z.W."/>
            <person name="Tay B.H."/>
            <person name="Tohari S."/>
            <person name="Kong K.W."/>
            <person name="Ho S."/>
            <person name="Lorente-Galdos B."/>
            <person name="Quilez J."/>
            <person name="Marques-Bonet T."/>
            <person name="Raney B.J."/>
            <person name="Ingham P.W."/>
            <person name="Tay A."/>
            <person name="Hillier L.W."/>
            <person name="Minx P."/>
            <person name="Boehm T."/>
            <person name="Wilson R.K."/>
            <person name="Brenner S."/>
            <person name="Warren W.C."/>
        </authorList>
    </citation>
    <scope>NUCLEOTIDE SEQUENCE [LARGE SCALE GENOMIC DNA]</scope>
</reference>
<reference evidence="15" key="3">
    <citation type="journal article" date="2012" name="PLoS ONE">
        <title>Sequencing and Analysis of Full-Length cDNAs, 5'-ESTs and 3'-ESTs from a Cartilaginous Fish, the Elephant Shark (Callorhinchus milii).</title>
        <authorList>
            <person name="Tan Y.Y."/>
            <person name="Kodzius R."/>
            <person name="Tay B.H."/>
            <person name="Tay A."/>
            <person name="Brenner S."/>
            <person name="Venkatesh B."/>
        </authorList>
    </citation>
    <scope>NUCLEOTIDE SEQUENCE</scope>
    <source>
        <tissue evidence="15">Spleen</tissue>
    </source>
</reference>
<dbReference type="CTD" id="10403"/>
<dbReference type="Ensembl" id="ENSCMIT00000008393.1">
    <property type="protein sequence ID" value="ENSCMIP00000008158.1"/>
    <property type="gene ID" value="ENSCMIG00000004397.1"/>
</dbReference>
<dbReference type="GeneTree" id="ENSGT00390000018386"/>
<evidence type="ECO:0000259" key="13">
    <source>
        <dbReference type="Pfam" id="PF18077"/>
    </source>
</evidence>
<evidence type="ECO:0000256" key="3">
    <source>
        <dbReference type="ARBA" id="ARBA00022618"/>
    </source>
</evidence>
<dbReference type="PANTHER" id="PTHR10643">
    <property type="entry name" value="KINETOCHORE PROTEIN NDC80"/>
    <property type="match status" value="1"/>
</dbReference>
<name>K4FTD9_CALMI</name>
<evidence type="ECO:0000313" key="15">
    <source>
        <dbReference type="EMBL" id="AFK11408.1"/>
    </source>
</evidence>
<comment type="similarity">
    <text evidence="1 10">Belongs to the NDC80/HEC1 family.</text>
</comment>
<dbReference type="Gene3D" id="1.10.418.30">
    <property type="entry name" value="Ncd80 complex, Ncd80 subunit"/>
    <property type="match status" value="1"/>
</dbReference>
<dbReference type="GO" id="GO:0005813">
    <property type="term" value="C:centrosome"/>
    <property type="evidence" value="ECO:0007669"/>
    <property type="project" value="UniProtKB-ARBA"/>
</dbReference>
<evidence type="ECO:0000256" key="4">
    <source>
        <dbReference type="ARBA" id="ARBA00022776"/>
    </source>
</evidence>
<evidence type="ECO:0000256" key="6">
    <source>
        <dbReference type="ARBA" id="ARBA00023054"/>
    </source>
</evidence>
<dbReference type="OrthoDB" id="7459479at2759"/>
<dbReference type="STRING" id="7868.ENSCMIP00000008158"/>
<keyword evidence="7 10" id="KW-0539">Nucleus</keyword>
<dbReference type="OMA" id="PSHKFQK"/>
<evidence type="ECO:0000313" key="16">
    <source>
        <dbReference type="Ensembl" id="ENSCMIP00000008158.1"/>
    </source>
</evidence>
<dbReference type="GO" id="GO:0031262">
    <property type="term" value="C:Ndc80 complex"/>
    <property type="evidence" value="ECO:0007669"/>
    <property type="project" value="UniProtKB-UniRule"/>
</dbReference>
<proteinExistence type="evidence at transcript level"/>
<dbReference type="Pfam" id="PF18077">
    <property type="entry name" value="DUF5595"/>
    <property type="match status" value="1"/>
</dbReference>
<reference evidence="16" key="5">
    <citation type="submission" date="2025-05" db="UniProtKB">
        <authorList>
            <consortium name="Ensembl"/>
        </authorList>
    </citation>
    <scope>IDENTIFICATION</scope>
</reference>
<dbReference type="Proteomes" id="UP000314986">
    <property type="component" value="Unassembled WGS sequence"/>
</dbReference>
<protein>
    <recommendedName>
        <fullName evidence="10">Kinetochore protein NDC80</fullName>
    </recommendedName>
</protein>
<keyword evidence="6 11" id="KW-0175">Coiled coil</keyword>
<evidence type="ECO:0000256" key="5">
    <source>
        <dbReference type="ARBA" id="ARBA00022838"/>
    </source>
</evidence>
<dbReference type="GeneID" id="103188657"/>
<evidence type="ECO:0000256" key="7">
    <source>
        <dbReference type="ARBA" id="ARBA00023242"/>
    </source>
</evidence>
<feature type="coiled-coil region" evidence="11">
    <location>
        <begin position="262"/>
        <end position="390"/>
    </location>
</feature>
<evidence type="ECO:0000256" key="10">
    <source>
        <dbReference type="RuleBase" id="RU368072"/>
    </source>
</evidence>
<dbReference type="KEGG" id="cmk:103188657"/>
<sequence>MSRLSNAYRPLQPQRISEANRLGLITPQSVKDRHAIGRLANTRPGSGNCERRISFFGRRSSTIGSHGAFGGPEKIKDPRPLHDKSFVQQCLRQLCEFLGEIGYPQPVSMKSLQSPSTKDFLRIFSFMNSTIDPSYQLPDSKFEEEIPRIFKDLGYPFPLSKSSMYTVGAPHTWPQIVGALIWLMDQIKLLSVADPDKILFGDEKDWDQIERVTEDGVHHNRLFINYTEKCYINFMMGIDNYDDNLDHLSLLKQRFGVDEAQFEAVSAENRSLAQELERLEIEKENEPDRVQALKKTKASLQADLQKYKNYLVEMEAHKAFHEQRANAVREELESAALELKAINEENNILQQKCDVQDISASDVERINRERNELLQTISSLSKILEDVEKRMWNEEINVAKVKEVLEAGLLKYHTLARKLKLIPTTAENAGGHDFEIRLDFDAGQRNISQNAKPIKPNLMLLVRQVNEEINKMKNKKMNVEEGIEQVQSMIAERANDLKLLNEQIRKVDEAMQQEKEEDERKIAMQDGELDSLENKRKYLQKGMTEGLDDALEQRKAARHMFEIVQQKTNEEKTRMTSNFRLCLDSAAQHITSIENFLLDYEKRNSRDCEELLKEDILTNLRSVIELYREKSEFVQSLEK</sequence>
<dbReference type="InterPro" id="IPR005550">
    <property type="entry name" value="Kinetochore_Ndc80"/>
</dbReference>
<keyword evidence="5 10" id="KW-0995">Kinetochore</keyword>
<comment type="function">
    <text evidence="10">Acts as a component of the essential kinetochore-associated NDC80 complex, which is required for chromosome segregation and spindle checkpoint activity.</text>
</comment>
<dbReference type="GO" id="GO:0005737">
    <property type="term" value="C:cytoplasm"/>
    <property type="evidence" value="ECO:0007669"/>
    <property type="project" value="UniProtKB-ARBA"/>
</dbReference>
<dbReference type="RefSeq" id="NP_001279674.1">
    <property type="nucleotide sequence ID" value="NM_001292745.1"/>
</dbReference>
<dbReference type="InterPro" id="IPR057091">
    <property type="entry name" value="NDC80_loop"/>
</dbReference>
<keyword evidence="2 10" id="KW-0158">Chromosome</keyword>
<dbReference type="InterPro" id="IPR040967">
    <property type="entry name" value="DUF5595"/>
</dbReference>
<comment type="subunit">
    <text evidence="10">Component of the NDC80 complex.</text>
</comment>
<evidence type="ECO:0000256" key="11">
    <source>
        <dbReference type="SAM" id="Coils"/>
    </source>
</evidence>
<evidence type="ECO:0000256" key="8">
    <source>
        <dbReference type="ARBA" id="ARBA00023306"/>
    </source>
</evidence>
<comment type="subcellular location">
    <subcellularLocation>
        <location evidence="10">Chromosome</location>
        <location evidence="10">Centromere</location>
        <location evidence="10">Kinetochore</location>
    </subcellularLocation>
    <subcellularLocation>
        <location evidence="10">Nucleus</location>
    </subcellularLocation>
</comment>
<feature type="domain" description="Kinetochore protein NDC80 loop region" evidence="14">
    <location>
        <begin position="375"/>
        <end position="604"/>
    </location>
</feature>
<evidence type="ECO:0000256" key="9">
    <source>
        <dbReference type="ARBA" id="ARBA00023328"/>
    </source>
</evidence>